<feature type="chain" id="PRO_5022732520" evidence="1">
    <location>
        <begin position="21"/>
        <end position="60"/>
    </location>
</feature>
<dbReference type="RefSeq" id="WP_205123612.1">
    <property type="nucleotide sequence ID" value="NZ_VTRV01000133.1"/>
</dbReference>
<feature type="non-terminal residue" evidence="2">
    <location>
        <position position="60"/>
    </location>
</feature>
<evidence type="ECO:0000313" key="3">
    <source>
        <dbReference type="Proteomes" id="UP000323164"/>
    </source>
</evidence>
<dbReference type="Proteomes" id="UP000323164">
    <property type="component" value="Unassembled WGS sequence"/>
</dbReference>
<evidence type="ECO:0000313" key="2">
    <source>
        <dbReference type="EMBL" id="TZF87531.1"/>
    </source>
</evidence>
<accession>A0A5D8YYG7</accession>
<keyword evidence="3" id="KW-1185">Reference proteome</keyword>
<dbReference type="EMBL" id="VTRV01000133">
    <property type="protein sequence ID" value="TZF87531.1"/>
    <property type="molecule type" value="Genomic_DNA"/>
</dbReference>
<gene>
    <name evidence="2" type="ORF">FW784_11020</name>
</gene>
<protein>
    <submittedName>
        <fullName evidence="2">Uncharacterized protein</fullName>
    </submittedName>
</protein>
<name>A0A5D8YYG7_9GAMM</name>
<keyword evidence="1" id="KW-0732">Signal</keyword>
<feature type="signal peptide" evidence="1">
    <location>
        <begin position="1"/>
        <end position="20"/>
    </location>
</feature>
<dbReference type="PROSITE" id="PS51257">
    <property type="entry name" value="PROKAR_LIPOPROTEIN"/>
    <property type="match status" value="1"/>
</dbReference>
<dbReference type="AlphaFoldDB" id="A0A5D8YYG7"/>
<comment type="caution">
    <text evidence="2">The sequence shown here is derived from an EMBL/GenBank/DDBJ whole genome shotgun (WGS) entry which is preliminary data.</text>
</comment>
<evidence type="ECO:0000256" key="1">
    <source>
        <dbReference type="SAM" id="SignalP"/>
    </source>
</evidence>
<proteinExistence type="predicted"/>
<organism evidence="2 3">
    <name type="scientific">Cognatilysobacter lacus</name>
    <dbReference type="NCBI Taxonomy" id="1643323"/>
    <lineage>
        <taxon>Bacteria</taxon>
        <taxon>Pseudomonadati</taxon>
        <taxon>Pseudomonadota</taxon>
        <taxon>Gammaproteobacteria</taxon>
        <taxon>Lysobacterales</taxon>
        <taxon>Lysobacteraceae</taxon>
        <taxon>Cognatilysobacter</taxon>
    </lineage>
</organism>
<sequence length="60" mass="5734">MNTKLYVLLVAAALSLSACKNDTPTAQNEADQAAAATANAGDKAADAAAAAGNAAAEGVD</sequence>
<reference evidence="2 3" key="1">
    <citation type="submission" date="2019-08" db="EMBL/GenBank/DDBJ databases">
        <title>Draft genome sequence of Lysobacter sp. UKS-15.</title>
        <authorList>
            <person name="Im W.-T."/>
        </authorList>
    </citation>
    <scope>NUCLEOTIDE SEQUENCE [LARGE SCALE GENOMIC DNA]</scope>
    <source>
        <strain evidence="2 3">UKS-15</strain>
    </source>
</reference>